<dbReference type="PANTHER" id="PTHR42756">
    <property type="entry name" value="TRANSCRIPTIONAL REGULATOR, MARR"/>
    <property type="match status" value="1"/>
</dbReference>
<gene>
    <name evidence="5" type="ORF">COJ15_03840</name>
</gene>
<evidence type="ECO:0000256" key="2">
    <source>
        <dbReference type="ARBA" id="ARBA00023125"/>
    </source>
</evidence>
<dbReference type="Proteomes" id="UP000224003">
    <property type="component" value="Unassembled WGS sequence"/>
</dbReference>
<keyword evidence="2" id="KW-0238">DNA-binding</keyword>
<feature type="domain" description="HTH marR-type" evidence="4">
    <location>
        <begin position="1"/>
        <end position="136"/>
    </location>
</feature>
<sequence>MFYKKLAAEFFEFMVKAQNRSMGPLDTQEFSRGEMGILVYLTFKKDGVTSGQLSEALYVSTGRIATALKGLEKKNLIERRTDSTDKRRVNVYIMEAGKQIIFEKHEQALKKMEMKLQKLGKEDAQKFVELSKRVFS</sequence>
<dbReference type="PANTHER" id="PTHR42756:SF1">
    <property type="entry name" value="TRANSCRIPTIONAL REPRESSOR OF EMRAB OPERON"/>
    <property type="match status" value="1"/>
</dbReference>
<reference evidence="5 6" key="1">
    <citation type="submission" date="2017-09" db="EMBL/GenBank/DDBJ databases">
        <title>Large-scale bioinformatics analysis of Bacillus genomes uncovers conserved roles of natural products in bacterial physiology.</title>
        <authorList>
            <consortium name="Agbiome Team Llc"/>
            <person name="Bleich R.M."/>
            <person name="Grubbs K.J."/>
            <person name="Santa Maria K.C."/>
            <person name="Allen S.E."/>
            <person name="Farag S."/>
            <person name="Shank E.A."/>
            <person name="Bowers A."/>
        </authorList>
    </citation>
    <scope>NUCLEOTIDE SEQUENCE [LARGE SCALE GENOMIC DNA]</scope>
    <source>
        <strain evidence="5 6">AFS085496</strain>
    </source>
</reference>
<organism evidence="5 6">
    <name type="scientific">Bacillus thuringiensis</name>
    <dbReference type="NCBI Taxonomy" id="1428"/>
    <lineage>
        <taxon>Bacteria</taxon>
        <taxon>Bacillati</taxon>
        <taxon>Bacillota</taxon>
        <taxon>Bacilli</taxon>
        <taxon>Bacillales</taxon>
        <taxon>Bacillaceae</taxon>
        <taxon>Bacillus</taxon>
        <taxon>Bacillus cereus group</taxon>
    </lineage>
</organism>
<dbReference type="PRINTS" id="PR00598">
    <property type="entry name" value="HTHMARR"/>
</dbReference>
<dbReference type="PROSITE" id="PS50995">
    <property type="entry name" value="HTH_MARR_2"/>
    <property type="match status" value="1"/>
</dbReference>
<dbReference type="AlphaFoldDB" id="A0A9X6WRW6"/>
<evidence type="ECO:0000313" key="5">
    <source>
        <dbReference type="EMBL" id="PFJ43411.1"/>
    </source>
</evidence>
<dbReference type="Pfam" id="PF12802">
    <property type="entry name" value="MarR_2"/>
    <property type="match status" value="1"/>
</dbReference>
<dbReference type="Gene3D" id="1.10.10.10">
    <property type="entry name" value="Winged helix-like DNA-binding domain superfamily/Winged helix DNA-binding domain"/>
    <property type="match status" value="1"/>
</dbReference>
<dbReference type="EMBL" id="NUVX01000005">
    <property type="protein sequence ID" value="PFJ43411.1"/>
    <property type="molecule type" value="Genomic_DNA"/>
</dbReference>
<accession>A0A9X6WRW6</accession>
<dbReference type="RefSeq" id="WP_098515773.1">
    <property type="nucleotide sequence ID" value="NZ_NUVX01000005.1"/>
</dbReference>
<dbReference type="InterPro" id="IPR036388">
    <property type="entry name" value="WH-like_DNA-bd_sf"/>
</dbReference>
<evidence type="ECO:0000256" key="3">
    <source>
        <dbReference type="ARBA" id="ARBA00023163"/>
    </source>
</evidence>
<keyword evidence="3" id="KW-0804">Transcription</keyword>
<evidence type="ECO:0000256" key="1">
    <source>
        <dbReference type="ARBA" id="ARBA00023015"/>
    </source>
</evidence>
<protein>
    <submittedName>
        <fullName evidence="5">Transcriptional regulator</fullName>
    </submittedName>
</protein>
<dbReference type="InterPro" id="IPR036390">
    <property type="entry name" value="WH_DNA-bd_sf"/>
</dbReference>
<proteinExistence type="predicted"/>
<name>A0A9X6WRW6_BACTU</name>
<dbReference type="GO" id="GO:0003700">
    <property type="term" value="F:DNA-binding transcription factor activity"/>
    <property type="evidence" value="ECO:0007669"/>
    <property type="project" value="InterPro"/>
</dbReference>
<comment type="caution">
    <text evidence="5">The sequence shown here is derived from an EMBL/GenBank/DDBJ whole genome shotgun (WGS) entry which is preliminary data.</text>
</comment>
<evidence type="ECO:0000259" key="4">
    <source>
        <dbReference type="PROSITE" id="PS50995"/>
    </source>
</evidence>
<dbReference type="SMART" id="SM00347">
    <property type="entry name" value="HTH_MARR"/>
    <property type="match status" value="1"/>
</dbReference>
<evidence type="ECO:0000313" key="6">
    <source>
        <dbReference type="Proteomes" id="UP000224003"/>
    </source>
</evidence>
<dbReference type="GO" id="GO:0003677">
    <property type="term" value="F:DNA binding"/>
    <property type="evidence" value="ECO:0007669"/>
    <property type="project" value="UniProtKB-KW"/>
</dbReference>
<dbReference type="SUPFAM" id="SSF46785">
    <property type="entry name" value="Winged helix' DNA-binding domain"/>
    <property type="match status" value="1"/>
</dbReference>
<keyword evidence="1" id="KW-0805">Transcription regulation</keyword>
<dbReference type="InterPro" id="IPR000835">
    <property type="entry name" value="HTH_MarR-typ"/>
</dbReference>